<keyword evidence="4" id="KW-0408">Iron</keyword>
<comment type="cofactor">
    <cofactor evidence="1">
        <name>[4Fe-4S] cluster</name>
        <dbReference type="ChEBI" id="CHEBI:49883"/>
    </cofactor>
</comment>
<dbReference type="InterPro" id="IPR007197">
    <property type="entry name" value="rSAM"/>
</dbReference>
<dbReference type="Gene3D" id="3.20.20.70">
    <property type="entry name" value="Aldolase class I"/>
    <property type="match status" value="1"/>
</dbReference>
<dbReference type="InterPro" id="IPR058240">
    <property type="entry name" value="rSAM_sf"/>
</dbReference>
<comment type="caution">
    <text evidence="8">The sequence shown here is derived from an EMBL/GenBank/DDBJ whole genome shotgun (WGS) entry which is preliminary data.</text>
</comment>
<dbReference type="CDD" id="cd01335">
    <property type="entry name" value="Radical_SAM"/>
    <property type="match status" value="1"/>
</dbReference>
<evidence type="ECO:0000313" key="8">
    <source>
        <dbReference type="EMBL" id="MBK1630103.1"/>
    </source>
</evidence>
<dbReference type="SFLD" id="SFLDS00029">
    <property type="entry name" value="Radical_SAM"/>
    <property type="match status" value="1"/>
</dbReference>
<feature type="domain" description="Arsenosugar biosynthesis radical SAM protein ArsS-like C-terminal" evidence="7">
    <location>
        <begin position="185"/>
        <end position="322"/>
    </location>
</feature>
<evidence type="ECO:0000256" key="3">
    <source>
        <dbReference type="ARBA" id="ARBA00022723"/>
    </source>
</evidence>
<dbReference type="EMBL" id="NRRV01000008">
    <property type="protein sequence ID" value="MBK1630103.1"/>
    <property type="molecule type" value="Genomic_DNA"/>
</dbReference>
<dbReference type="SUPFAM" id="SSF102114">
    <property type="entry name" value="Radical SAM enzymes"/>
    <property type="match status" value="1"/>
</dbReference>
<dbReference type="InterPro" id="IPR024521">
    <property type="entry name" value="ArsS-like_C"/>
</dbReference>
<evidence type="ECO:0000256" key="2">
    <source>
        <dbReference type="ARBA" id="ARBA00022691"/>
    </source>
</evidence>
<proteinExistence type="predicted"/>
<evidence type="ECO:0000256" key="5">
    <source>
        <dbReference type="ARBA" id="ARBA00023014"/>
    </source>
</evidence>
<dbReference type="InterPro" id="IPR013785">
    <property type="entry name" value="Aldolase_TIM"/>
</dbReference>
<protein>
    <submittedName>
        <fullName evidence="8">Radical SAM protein</fullName>
    </submittedName>
</protein>
<dbReference type="RefSeq" id="WP_200234626.1">
    <property type="nucleotide sequence ID" value="NZ_NRRV01000008.1"/>
</dbReference>
<dbReference type="Pfam" id="PF12345">
    <property type="entry name" value="DUF3641"/>
    <property type="match status" value="1"/>
</dbReference>
<sequence>MLDSKPLLLETDFPPIARRHLSTVQVNLGYRCNQSCVHCHVDAGPKRREEMNAETMEQVLAFLKHSGAETLDITGGAPELNAVFRPLVEAARALGVHVMDRCNLTILTEPGQEDLAEFLAAHRVEIIASLPCYLEDNVDGQRGKGVFDGSIHGLRQLNALGYGADDAESTGLLLNLVYNPVDAVLPPPQCALEADYKRELHERYGIRFSRLLTLANMPIQRFGGWLLSTGRFDDYMRLLKGAHRDENLDAVMCRDLISIDWQGYVYDCDFNQMLGLPLGAAAGERRHISELSDASGLTGVGIRVGEHCFGCTAGQGSSCGGALS</sequence>
<evidence type="ECO:0000256" key="4">
    <source>
        <dbReference type="ARBA" id="ARBA00023004"/>
    </source>
</evidence>
<organism evidence="8 9">
    <name type="scientific">Thiohalocapsa halophila</name>
    <dbReference type="NCBI Taxonomy" id="69359"/>
    <lineage>
        <taxon>Bacteria</taxon>
        <taxon>Pseudomonadati</taxon>
        <taxon>Pseudomonadota</taxon>
        <taxon>Gammaproteobacteria</taxon>
        <taxon>Chromatiales</taxon>
        <taxon>Chromatiaceae</taxon>
        <taxon>Thiohalocapsa</taxon>
    </lineage>
</organism>
<name>A0ABS1CEF9_9GAMM</name>
<accession>A0ABS1CEF9</accession>
<evidence type="ECO:0000259" key="6">
    <source>
        <dbReference type="Pfam" id="PF04055"/>
    </source>
</evidence>
<dbReference type="Pfam" id="PF04055">
    <property type="entry name" value="Radical_SAM"/>
    <property type="match status" value="1"/>
</dbReference>
<keyword evidence="2" id="KW-0949">S-adenosyl-L-methionine</keyword>
<dbReference type="PANTHER" id="PTHR43728">
    <property type="entry name" value="SLR0304 PROTEIN"/>
    <property type="match status" value="1"/>
</dbReference>
<evidence type="ECO:0000313" key="9">
    <source>
        <dbReference type="Proteomes" id="UP000748752"/>
    </source>
</evidence>
<reference evidence="8 9" key="1">
    <citation type="journal article" date="2020" name="Microorganisms">
        <title>Osmotic Adaptation and Compatible Solute Biosynthesis of Phototrophic Bacteria as Revealed from Genome Analyses.</title>
        <authorList>
            <person name="Imhoff J.F."/>
            <person name="Rahn T."/>
            <person name="Kunzel S."/>
            <person name="Keller A."/>
            <person name="Neulinger S.C."/>
        </authorList>
    </citation>
    <scope>NUCLEOTIDE SEQUENCE [LARGE SCALE GENOMIC DNA]</scope>
    <source>
        <strain evidence="8 9">DSM 6210</strain>
    </source>
</reference>
<feature type="domain" description="Radical SAM core" evidence="6">
    <location>
        <begin position="26"/>
        <end position="124"/>
    </location>
</feature>
<dbReference type="Proteomes" id="UP000748752">
    <property type="component" value="Unassembled WGS sequence"/>
</dbReference>
<keyword evidence="3" id="KW-0479">Metal-binding</keyword>
<dbReference type="NCBIfam" id="TIGR04167">
    <property type="entry name" value="rSAM_SeCys"/>
    <property type="match status" value="1"/>
</dbReference>
<evidence type="ECO:0000256" key="1">
    <source>
        <dbReference type="ARBA" id="ARBA00001966"/>
    </source>
</evidence>
<dbReference type="InterPro" id="IPR026351">
    <property type="entry name" value="rSAM_ArsS-like"/>
</dbReference>
<dbReference type="PANTHER" id="PTHR43728:SF1">
    <property type="entry name" value="FE-S OXIDOREDUCTASE"/>
    <property type="match status" value="1"/>
</dbReference>
<keyword evidence="9" id="KW-1185">Reference proteome</keyword>
<evidence type="ECO:0000259" key="7">
    <source>
        <dbReference type="Pfam" id="PF12345"/>
    </source>
</evidence>
<keyword evidence="5" id="KW-0411">Iron-sulfur</keyword>
<gene>
    <name evidence="8" type="ORF">CKO31_04980</name>
</gene>